<evidence type="ECO:0000256" key="1">
    <source>
        <dbReference type="ARBA" id="ARBA00022485"/>
    </source>
</evidence>
<dbReference type="GO" id="GO:0046872">
    <property type="term" value="F:metal ion binding"/>
    <property type="evidence" value="ECO:0007669"/>
    <property type="project" value="UniProtKB-KW"/>
</dbReference>
<keyword evidence="2" id="KW-0479">Metal-binding</keyword>
<evidence type="ECO:0000256" key="3">
    <source>
        <dbReference type="ARBA" id="ARBA00023004"/>
    </source>
</evidence>
<feature type="domain" description="4Fe-4S ferredoxin-type" evidence="5">
    <location>
        <begin position="307"/>
        <end position="336"/>
    </location>
</feature>
<protein>
    <recommendedName>
        <fullName evidence="5">4Fe-4S ferredoxin-type domain-containing protein</fullName>
    </recommendedName>
</protein>
<sequence length="374" mass="41321">MGSKVSIVKCADYKKENVDFAVKKALALVGGIPDFIKPGARVLLKPNLLMSIEPERAITTHPEVVRPVIRILKDIGVKVYIADTPSVWGKKEDIEIKELYKKTGMASIAKEEGAELITLKQKSFKKGLPLASFIDEVDAVINIAKFKTHGLMILTAAVKNLFGLIPGLFKSELHKKYFKAREFAAMLLDVYESVSPALTIVDAVDIIEGDGPATSGEKRHVGLILAGRDAIAIDSVLAKIMNLTPEDIPVIAASGRRNLGCSDLRSIEILGENLNDVILADFKLPNPAMIYKIPKPAFEIFKKLLDYRPEIDPTVCVKCNRCRQICPEKVITLEPKIKIDYSRCIRCFCCQEACPERAISTRKSFLAKILGMRG</sequence>
<dbReference type="Pfam" id="PF04015">
    <property type="entry name" value="DUF362"/>
    <property type="match status" value="1"/>
</dbReference>
<dbReference type="EMBL" id="PCWA01000015">
    <property type="protein sequence ID" value="PIQ89835.1"/>
    <property type="molecule type" value="Genomic_DNA"/>
</dbReference>
<dbReference type="PROSITE" id="PS51379">
    <property type="entry name" value="4FE4S_FER_2"/>
    <property type="match status" value="2"/>
</dbReference>
<comment type="caution">
    <text evidence="6">The sequence shown here is derived from an EMBL/GenBank/DDBJ whole genome shotgun (WGS) entry which is preliminary data.</text>
</comment>
<reference evidence="6 7" key="1">
    <citation type="submission" date="2017-09" db="EMBL/GenBank/DDBJ databases">
        <title>Depth-based differentiation of microbial function through sediment-hosted aquifers and enrichment of novel symbionts in the deep terrestrial subsurface.</title>
        <authorList>
            <person name="Probst A.J."/>
            <person name="Ladd B."/>
            <person name="Jarett J.K."/>
            <person name="Geller-Mcgrath D.E."/>
            <person name="Sieber C.M."/>
            <person name="Emerson J.B."/>
            <person name="Anantharaman K."/>
            <person name="Thomas B.C."/>
            <person name="Malmstrom R."/>
            <person name="Stieglmeier M."/>
            <person name="Klingl A."/>
            <person name="Woyke T."/>
            <person name="Ryan C.M."/>
            <person name="Banfield J.F."/>
        </authorList>
    </citation>
    <scope>NUCLEOTIDE SEQUENCE [LARGE SCALE GENOMIC DNA]</scope>
    <source>
        <strain evidence="6">CG11_big_fil_rev_8_21_14_0_20_42_13</strain>
    </source>
</reference>
<dbReference type="Proteomes" id="UP000229641">
    <property type="component" value="Unassembled WGS sequence"/>
</dbReference>
<name>A0A2H0M283_9BACT</name>
<dbReference type="InterPro" id="IPR050157">
    <property type="entry name" value="PSI_iron-sulfur_center"/>
</dbReference>
<dbReference type="InterPro" id="IPR007160">
    <property type="entry name" value="DUF362"/>
</dbReference>
<dbReference type="PROSITE" id="PS00198">
    <property type="entry name" value="4FE4S_FER_1"/>
    <property type="match status" value="1"/>
</dbReference>
<gene>
    <name evidence="6" type="ORF">COV72_01340</name>
</gene>
<accession>A0A2H0M283</accession>
<evidence type="ECO:0000256" key="4">
    <source>
        <dbReference type="ARBA" id="ARBA00023014"/>
    </source>
</evidence>
<evidence type="ECO:0000256" key="2">
    <source>
        <dbReference type="ARBA" id="ARBA00022723"/>
    </source>
</evidence>
<keyword evidence="3" id="KW-0408">Iron</keyword>
<organism evidence="6 7">
    <name type="scientific">Candidatus Ghiorseimicrobium undicola</name>
    <dbReference type="NCBI Taxonomy" id="1974746"/>
    <lineage>
        <taxon>Bacteria</taxon>
        <taxon>Pseudomonadati</taxon>
        <taxon>Candidatus Omnitrophota</taxon>
        <taxon>Candidatus Ghiorseimicrobium</taxon>
    </lineage>
</organism>
<dbReference type="PANTHER" id="PTHR24960:SF76">
    <property type="entry name" value="4FE-4S FERREDOXIN-TYPE DOMAIN-CONTAINING PROTEIN"/>
    <property type="match status" value="1"/>
</dbReference>
<keyword evidence="4" id="KW-0411">Iron-sulfur</keyword>
<feature type="domain" description="4Fe-4S ferredoxin-type" evidence="5">
    <location>
        <begin position="337"/>
        <end position="364"/>
    </location>
</feature>
<evidence type="ECO:0000313" key="6">
    <source>
        <dbReference type="EMBL" id="PIQ89835.1"/>
    </source>
</evidence>
<dbReference type="PANTHER" id="PTHR24960">
    <property type="entry name" value="PHOTOSYSTEM I IRON-SULFUR CENTER-RELATED"/>
    <property type="match status" value="1"/>
</dbReference>
<dbReference type="GO" id="GO:0051539">
    <property type="term" value="F:4 iron, 4 sulfur cluster binding"/>
    <property type="evidence" value="ECO:0007669"/>
    <property type="project" value="UniProtKB-KW"/>
</dbReference>
<proteinExistence type="predicted"/>
<dbReference type="Pfam" id="PF13237">
    <property type="entry name" value="Fer4_10"/>
    <property type="match status" value="1"/>
</dbReference>
<dbReference type="SUPFAM" id="SSF54862">
    <property type="entry name" value="4Fe-4S ferredoxins"/>
    <property type="match status" value="1"/>
</dbReference>
<evidence type="ECO:0000259" key="5">
    <source>
        <dbReference type="PROSITE" id="PS51379"/>
    </source>
</evidence>
<evidence type="ECO:0000313" key="7">
    <source>
        <dbReference type="Proteomes" id="UP000229641"/>
    </source>
</evidence>
<dbReference type="InterPro" id="IPR017900">
    <property type="entry name" value="4Fe4S_Fe_S_CS"/>
</dbReference>
<keyword evidence="1" id="KW-0004">4Fe-4S</keyword>
<dbReference type="AlphaFoldDB" id="A0A2H0M283"/>
<dbReference type="Gene3D" id="3.30.70.20">
    <property type="match status" value="1"/>
</dbReference>
<dbReference type="InterPro" id="IPR017896">
    <property type="entry name" value="4Fe4S_Fe-S-bd"/>
</dbReference>